<sequence length="328" mass="37446">SLPQPWGARLPQSRPSLTLGGEAVTEPGLRRQSAGAEDKASLVRPPPFPRLPQARPASRSGGWRQVSAAAPRREAGFCSVPSREKMTFQWTAVAAFLYSEIGVILLLCVPFISPLRWQKIFMIPLWNKIANYWNKAFLTIIVLLIVLFLDAIREVKKYSTAQGTDKAPNINPSAYDHIQMKLFRSQRNLYISGFSLFLWLVLRRTVTLITQLAKEMGIQVAMEIQVANTNEAARKYMEENEKLQQALNEKGKCENEQALEEDNKKLRQETEKLKAELKKTSNALSKATNEVTAVKKQSEGLKREYDRLMKEHERLQDLLDEEEDKKYQ</sequence>
<dbReference type="GO" id="GO:0006915">
    <property type="term" value="P:apoptotic process"/>
    <property type="evidence" value="ECO:0007669"/>
    <property type="project" value="UniProtKB-KW"/>
</dbReference>
<keyword evidence="17" id="KW-0675">Receptor</keyword>
<feature type="transmembrane region" description="Helical" evidence="12">
    <location>
        <begin position="189"/>
        <end position="206"/>
    </location>
</feature>
<comment type="similarity">
    <text evidence="2 12">Belongs to the BCAP29/BCAP31 family.</text>
</comment>
<keyword evidence="7 12" id="KW-0931">ER-Golgi transport</keyword>
<evidence type="ECO:0000256" key="11">
    <source>
        <dbReference type="ARBA" id="ARBA00023136"/>
    </source>
</evidence>
<feature type="coiled-coil region" evidence="13">
    <location>
        <begin position="226"/>
        <end position="325"/>
    </location>
</feature>
<dbReference type="AlphaFoldDB" id="A0A8T1T5H2"/>
<feature type="non-terminal residue" evidence="17">
    <location>
        <position position="328"/>
    </location>
</feature>
<evidence type="ECO:0000313" key="17">
    <source>
        <dbReference type="EMBL" id="KAG6936063.1"/>
    </source>
</evidence>
<evidence type="ECO:0000256" key="14">
    <source>
        <dbReference type="SAM" id="MobiDB-lite"/>
    </source>
</evidence>
<dbReference type="GO" id="GO:0006888">
    <property type="term" value="P:endoplasmic reticulum to Golgi vesicle-mediated transport"/>
    <property type="evidence" value="ECO:0007669"/>
    <property type="project" value="UniProtKB-UniRule"/>
</dbReference>
<dbReference type="InterPro" id="IPR041672">
    <property type="entry name" value="Bap31/Bap29_C"/>
</dbReference>
<accession>A0A8T1T5H2</accession>
<dbReference type="InterPro" id="IPR008417">
    <property type="entry name" value="BAP29/BAP31"/>
</dbReference>
<name>A0A8T1T5H2_CHESE</name>
<gene>
    <name evidence="17" type="primary">BCAP29</name>
    <name evidence="17" type="ORF">G0U57_013577</name>
</gene>
<evidence type="ECO:0000256" key="1">
    <source>
        <dbReference type="ARBA" id="ARBA00004477"/>
    </source>
</evidence>
<evidence type="ECO:0000256" key="6">
    <source>
        <dbReference type="ARBA" id="ARBA00022824"/>
    </source>
</evidence>
<dbReference type="EMBL" id="JAHGAV010000037">
    <property type="protein sequence ID" value="KAG6936063.1"/>
    <property type="molecule type" value="Genomic_DNA"/>
</dbReference>
<evidence type="ECO:0000256" key="13">
    <source>
        <dbReference type="SAM" id="Coils"/>
    </source>
</evidence>
<comment type="subcellular location">
    <subcellularLocation>
        <location evidence="1 12">Endoplasmic reticulum membrane</location>
        <topology evidence="1 12">Multi-pass membrane protein</topology>
    </subcellularLocation>
</comment>
<dbReference type="GO" id="GO:0070973">
    <property type="term" value="P:protein localization to endoplasmic reticulum exit site"/>
    <property type="evidence" value="ECO:0007669"/>
    <property type="project" value="UniProtKB-UniRule"/>
</dbReference>
<dbReference type="Gene3D" id="1.20.5.110">
    <property type="match status" value="1"/>
</dbReference>
<keyword evidence="10 13" id="KW-0175">Coiled coil</keyword>
<evidence type="ECO:0000256" key="12">
    <source>
        <dbReference type="RuleBase" id="RU367026"/>
    </source>
</evidence>
<feature type="domain" description="BAP29/BAP31 transmembrane" evidence="15">
    <location>
        <begin position="86"/>
        <end position="215"/>
    </location>
</feature>
<dbReference type="GO" id="GO:0006886">
    <property type="term" value="P:intracellular protein transport"/>
    <property type="evidence" value="ECO:0007669"/>
    <property type="project" value="UniProtKB-UniRule"/>
</dbReference>
<evidence type="ECO:0000313" key="18">
    <source>
        <dbReference type="Proteomes" id="UP000765507"/>
    </source>
</evidence>
<keyword evidence="4 12" id="KW-0812">Transmembrane</keyword>
<organism evidence="17 18">
    <name type="scientific">Chelydra serpentina</name>
    <name type="common">Snapping turtle</name>
    <name type="synonym">Testudo serpentina</name>
    <dbReference type="NCBI Taxonomy" id="8475"/>
    <lineage>
        <taxon>Eukaryota</taxon>
        <taxon>Metazoa</taxon>
        <taxon>Chordata</taxon>
        <taxon>Craniata</taxon>
        <taxon>Vertebrata</taxon>
        <taxon>Euteleostomi</taxon>
        <taxon>Archelosauria</taxon>
        <taxon>Testudinata</taxon>
        <taxon>Testudines</taxon>
        <taxon>Cryptodira</taxon>
        <taxon>Durocryptodira</taxon>
        <taxon>Americhelydia</taxon>
        <taxon>Chelydroidea</taxon>
        <taxon>Chelydridae</taxon>
        <taxon>Chelydra</taxon>
    </lineage>
</organism>
<dbReference type="Proteomes" id="UP000765507">
    <property type="component" value="Unassembled WGS sequence"/>
</dbReference>
<evidence type="ECO:0000259" key="15">
    <source>
        <dbReference type="Pfam" id="PF05529"/>
    </source>
</evidence>
<evidence type="ECO:0000256" key="8">
    <source>
        <dbReference type="ARBA" id="ARBA00022927"/>
    </source>
</evidence>
<dbReference type="Pfam" id="PF05529">
    <property type="entry name" value="Bap31"/>
    <property type="match status" value="1"/>
</dbReference>
<dbReference type="Pfam" id="PF18035">
    <property type="entry name" value="Bap31_Bap29_C"/>
    <property type="match status" value="1"/>
</dbReference>
<protein>
    <recommendedName>
        <fullName evidence="12">Endoplasmic reticulum transmembrane protein</fullName>
    </recommendedName>
</protein>
<evidence type="ECO:0000256" key="3">
    <source>
        <dbReference type="ARBA" id="ARBA00022448"/>
    </source>
</evidence>
<proteinExistence type="inferred from homology"/>
<dbReference type="PANTHER" id="PTHR12701:SF5">
    <property type="entry name" value="B-CELL RECEPTOR-ASSOCIATED PROTEIN 29"/>
    <property type="match status" value="1"/>
</dbReference>
<feature type="region of interest" description="Disordered" evidence="14">
    <location>
        <begin position="1"/>
        <end position="66"/>
    </location>
</feature>
<keyword evidence="6 12" id="KW-0256">Endoplasmic reticulum</keyword>
<feature type="transmembrane region" description="Helical" evidence="12">
    <location>
        <begin position="132"/>
        <end position="152"/>
    </location>
</feature>
<comment type="caution">
    <text evidence="17">The sequence shown here is derived from an EMBL/GenBank/DDBJ whole genome shotgun (WGS) entry which is preliminary data.</text>
</comment>
<evidence type="ECO:0000256" key="9">
    <source>
        <dbReference type="ARBA" id="ARBA00022989"/>
    </source>
</evidence>
<keyword evidence="8 12" id="KW-0653">Protein transport</keyword>
<dbReference type="PANTHER" id="PTHR12701">
    <property type="entry name" value="BCR-ASSOCIATED PROTEIN, BAP"/>
    <property type="match status" value="1"/>
</dbReference>
<comment type="function">
    <text evidence="12">May play a role in anterograde transport of membrane proteins from the endoplasmic reticulum to the Golgi.</text>
</comment>
<keyword evidence="11 12" id="KW-0472">Membrane</keyword>
<dbReference type="FunFam" id="1.20.5.110:FF:000011">
    <property type="entry name" value="B-cell receptor-associated protein 29"/>
    <property type="match status" value="1"/>
</dbReference>
<evidence type="ECO:0000256" key="10">
    <source>
        <dbReference type="ARBA" id="ARBA00023054"/>
    </source>
</evidence>
<keyword evidence="9 12" id="KW-1133">Transmembrane helix</keyword>
<keyword evidence="5" id="KW-0053">Apoptosis</keyword>
<dbReference type="GO" id="GO:0005789">
    <property type="term" value="C:endoplasmic reticulum membrane"/>
    <property type="evidence" value="ECO:0007669"/>
    <property type="project" value="UniProtKB-SubCell"/>
</dbReference>
<keyword evidence="3 12" id="KW-0813">Transport</keyword>
<evidence type="ECO:0000256" key="4">
    <source>
        <dbReference type="ARBA" id="ARBA00022692"/>
    </source>
</evidence>
<evidence type="ECO:0000259" key="16">
    <source>
        <dbReference type="Pfam" id="PF18035"/>
    </source>
</evidence>
<dbReference type="OrthoDB" id="435607at2759"/>
<feature type="domain" description="Bap31/Bap29 cytoplasmic coiled-coil" evidence="16">
    <location>
        <begin position="269"/>
        <end position="326"/>
    </location>
</feature>
<reference evidence="17 18" key="1">
    <citation type="journal article" date="2020" name="G3 (Bethesda)">
        <title>Draft Genome of the Common Snapping Turtle, Chelydra serpentina, a Model for Phenotypic Plasticity in Reptiles.</title>
        <authorList>
            <person name="Das D."/>
            <person name="Singh S.K."/>
            <person name="Bierstedt J."/>
            <person name="Erickson A."/>
            <person name="Galli G.L.J."/>
            <person name="Crossley D.A. 2nd"/>
            <person name="Rhen T."/>
        </authorList>
    </citation>
    <scope>NUCLEOTIDE SEQUENCE [LARGE SCALE GENOMIC DNA]</scope>
    <source>
        <strain evidence="17">KW</strain>
    </source>
</reference>
<evidence type="ECO:0000256" key="7">
    <source>
        <dbReference type="ARBA" id="ARBA00022892"/>
    </source>
</evidence>
<dbReference type="InterPro" id="IPR040463">
    <property type="entry name" value="BAP29/BAP31_N"/>
</dbReference>
<feature type="transmembrane region" description="Helical" evidence="12">
    <location>
        <begin position="90"/>
        <end position="112"/>
    </location>
</feature>
<keyword evidence="18" id="KW-1185">Reference proteome</keyword>
<evidence type="ECO:0000256" key="5">
    <source>
        <dbReference type="ARBA" id="ARBA00022703"/>
    </source>
</evidence>
<evidence type="ECO:0000256" key="2">
    <source>
        <dbReference type="ARBA" id="ARBA00007956"/>
    </source>
</evidence>